<feature type="domain" description="Proline dehydrogenase" evidence="4">
    <location>
        <begin position="174"/>
        <end position="414"/>
    </location>
</feature>
<gene>
    <name evidence="5" type="ORF">E9228_002319</name>
</gene>
<proteinExistence type="predicted"/>
<dbReference type="Proteomes" id="UP001318300">
    <property type="component" value="Unassembled WGS sequence"/>
</dbReference>
<dbReference type="Gene3D" id="3.40.605.10">
    <property type="entry name" value="Aldehyde Dehydrogenase, Chain A, domain 1"/>
    <property type="match status" value="1"/>
</dbReference>
<evidence type="ECO:0000313" key="6">
    <source>
        <dbReference type="Proteomes" id="UP001318300"/>
    </source>
</evidence>
<name>A0ABX0T839_9MICO</name>
<keyword evidence="2" id="KW-0520">NAD</keyword>
<sequence>MPPARLQDCTDDAFALVGRWLDASRGVKPDARAARLAEVLRDERGLDFARGFVDKVIRPDDPKVAARNLEKASRDVPDFLAWYLRGAVTVGGGFATMAPWAVIPSARRVLRRLAGHLVVDAPPARLGAALGKLAGPGTRLDVVPLGPTVLGPAESDRRLAWITDLLGRDDVPAVSFAVADVVPPTSPWALDDATDQAVDRLVPVFRAALAGGSTLSLLVDGPHDLDLTVAVFRTLLDQDEFAHTTAGITLPASLPDSLGVLSALTEWAAARRSRGGAPVRVRLVDGAHLAEERADALVHGRPSALFATRPEIDAALLRLLDAALTPEHTDAVQIALAGLDPVLVAAARVLAERRGVTDALEVEVLLGMTGTVLDAVRADVGTVTLLTPVVHPDEFDAAIPYLARRLREGAAVAGSASAALSAGGLDDADRAALLDRERARLTTAVAALDDPAPTTLRTQDRRVALGAPDVRTEHPPATDTDAGVDANRQWAADLLRRVPRSPLGTATVRGARVTDRPRLERTIARTAQAGVNWGRQDPQDRAELLDLVAHELETRRADLVEVVVAETAMTLTEADRQVSGAVDAAHHAADRARHLVDVAGAAFVPPRLTVVVAPWNSPVTTPADGVLSALAAGSGVVLKPSPLAKRTGAVLADVLWHAGVPHSMLQLVDLDVSELGRDLVAHPAVDRVLLTGSPDTARSFRWWRAGLPLLAETGAVSAAVVTPAADVDQAVRDVVASAFAQSGQASTAVSLVVLVGSMGEDGDDSRFLRQLADATRALRVAWPTDPSAQLGPLVVEPTGAARSALTELGPGESWLVEPRLLDESGRLWSPGVRVGVRAGSATTRSTVGVPVLGVVQVETLEQAIAIQNGSDHGLVEALHTLDVDEVALWTNRVEAGTLVVNRATTDTTVVRQPVGGWGSSSVGAVAKRGGPDSVAMLGHWEPVPRAVHKSIQLHGLPPRVTALIEASRSGLSFEEFDQVRAGATSDAQARESRFGRSRDTADLGVERNVLRYRPQSVVVRQSEGVGTGDLIRTLAAATAARAHVLLSTARALPGPLTQLLASGRSPLDVVDHLVETDDEFLTRAASGALLHEQWSGGAAEPQDAIDIVLSQGFEPRPHTAFGGPGSRIRLLGGDPLALEEALGAGIDTTIHDAPVVEAGVVEMAHYLREQTVVVTAHRHGDVDPEFARLRL</sequence>
<feature type="domain" description="Aldehyde dehydrogenase" evidence="3">
    <location>
        <begin position="514"/>
        <end position="929"/>
    </location>
</feature>
<dbReference type="InterPro" id="IPR016163">
    <property type="entry name" value="Ald_DH_C"/>
</dbReference>
<dbReference type="GO" id="GO:0003842">
    <property type="term" value="F:L-glutamate gamma-semialdehyde dehydrogenase activity"/>
    <property type="evidence" value="ECO:0007669"/>
    <property type="project" value="UniProtKB-EC"/>
</dbReference>
<dbReference type="EC" id="1.2.1.88" evidence="5"/>
<organism evidence="5 6">
    <name type="scientific">Curtobacterium salicis</name>
    <dbReference type="NCBI Taxonomy" id="1779862"/>
    <lineage>
        <taxon>Bacteria</taxon>
        <taxon>Bacillati</taxon>
        <taxon>Actinomycetota</taxon>
        <taxon>Actinomycetes</taxon>
        <taxon>Micrococcales</taxon>
        <taxon>Microbacteriaceae</taxon>
        <taxon>Curtobacterium</taxon>
    </lineage>
</organism>
<dbReference type="InterPro" id="IPR050485">
    <property type="entry name" value="Proline_metab_enzyme"/>
</dbReference>
<dbReference type="Gene3D" id="3.20.20.220">
    <property type="match status" value="1"/>
</dbReference>
<dbReference type="PANTHER" id="PTHR42862:SF1">
    <property type="entry name" value="DELTA-1-PYRROLINE-5-CARBOXYLATE DEHYDROGENASE 2, ISOFORM A-RELATED"/>
    <property type="match status" value="1"/>
</dbReference>
<dbReference type="InterPro" id="IPR002872">
    <property type="entry name" value="Proline_DH_dom"/>
</dbReference>
<dbReference type="Gene3D" id="3.40.309.10">
    <property type="entry name" value="Aldehyde Dehydrogenase, Chain A, domain 2"/>
    <property type="match status" value="1"/>
</dbReference>
<dbReference type="EMBL" id="JAAOYO010000003">
    <property type="protein sequence ID" value="NII41672.1"/>
    <property type="molecule type" value="Genomic_DNA"/>
</dbReference>
<dbReference type="Pfam" id="PF01619">
    <property type="entry name" value="Pro_dh"/>
    <property type="match status" value="1"/>
</dbReference>
<evidence type="ECO:0000259" key="4">
    <source>
        <dbReference type="Pfam" id="PF01619"/>
    </source>
</evidence>
<keyword evidence="1 5" id="KW-0560">Oxidoreductase</keyword>
<keyword evidence="6" id="KW-1185">Reference proteome</keyword>
<evidence type="ECO:0000313" key="5">
    <source>
        <dbReference type="EMBL" id="NII41672.1"/>
    </source>
</evidence>
<dbReference type="SUPFAM" id="SSF53720">
    <property type="entry name" value="ALDH-like"/>
    <property type="match status" value="1"/>
</dbReference>
<reference evidence="5 6" key="1">
    <citation type="submission" date="2020-03" db="EMBL/GenBank/DDBJ databases">
        <title>Above-ground endophytic microbial communities from plants in different locations in the United States.</title>
        <authorList>
            <person name="Frank C."/>
        </authorList>
    </citation>
    <scope>NUCLEOTIDE SEQUENCE [LARGE SCALE GENOMIC DNA]</scope>
    <source>
        <strain evidence="5 6">WW7</strain>
    </source>
</reference>
<accession>A0ABX0T839</accession>
<dbReference type="InterPro" id="IPR016162">
    <property type="entry name" value="Ald_DH_N"/>
</dbReference>
<comment type="caution">
    <text evidence="5">The sequence shown here is derived from an EMBL/GenBank/DDBJ whole genome shotgun (WGS) entry which is preliminary data.</text>
</comment>
<dbReference type="PANTHER" id="PTHR42862">
    <property type="entry name" value="DELTA-1-PYRROLINE-5-CARBOXYLATE DEHYDROGENASE 1, ISOFORM A-RELATED"/>
    <property type="match status" value="1"/>
</dbReference>
<protein>
    <submittedName>
        <fullName evidence="5">RHH-type proline utilization regulon transcriptional repressor/proline dehydrogenase/delta 1-pyrroline-5-carboxylate dehydrogenase</fullName>
        <ecNumber evidence="5">1.2.1.88</ecNumber>
        <ecNumber evidence="5">1.5.5.2</ecNumber>
    </submittedName>
</protein>
<dbReference type="GO" id="GO:0004657">
    <property type="term" value="F:proline dehydrogenase activity"/>
    <property type="evidence" value="ECO:0007669"/>
    <property type="project" value="UniProtKB-EC"/>
</dbReference>
<dbReference type="SUPFAM" id="SSF51730">
    <property type="entry name" value="FAD-linked oxidoreductase"/>
    <property type="match status" value="1"/>
</dbReference>
<dbReference type="InterPro" id="IPR029041">
    <property type="entry name" value="FAD-linked_oxidoreductase-like"/>
</dbReference>
<evidence type="ECO:0000259" key="3">
    <source>
        <dbReference type="Pfam" id="PF00171"/>
    </source>
</evidence>
<dbReference type="InterPro" id="IPR015590">
    <property type="entry name" value="Aldehyde_DH_dom"/>
</dbReference>
<dbReference type="InterPro" id="IPR016161">
    <property type="entry name" value="Ald_DH/histidinol_DH"/>
</dbReference>
<dbReference type="Pfam" id="PF00171">
    <property type="entry name" value="Aldedh"/>
    <property type="match status" value="1"/>
</dbReference>
<dbReference type="EC" id="1.5.5.2" evidence="5"/>
<evidence type="ECO:0000256" key="1">
    <source>
        <dbReference type="ARBA" id="ARBA00023002"/>
    </source>
</evidence>
<evidence type="ECO:0000256" key="2">
    <source>
        <dbReference type="ARBA" id="ARBA00023027"/>
    </source>
</evidence>
<dbReference type="RefSeq" id="WP_166780686.1">
    <property type="nucleotide sequence ID" value="NZ_JAAOYO010000003.1"/>
</dbReference>